<name>A0ABX1F876_9PROT</name>
<dbReference type="PRINTS" id="PR00364">
    <property type="entry name" value="DISEASERSIST"/>
</dbReference>
<feature type="domain" description="OmpR/PhoB-type" evidence="3">
    <location>
        <begin position="10"/>
        <end position="108"/>
    </location>
</feature>
<evidence type="ECO:0000259" key="3">
    <source>
        <dbReference type="PROSITE" id="PS51755"/>
    </source>
</evidence>
<dbReference type="InterPro" id="IPR001867">
    <property type="entry name" value="OmpR/PhoB-type_DNA-bd"/>
</dbReference>
<sequence>MEPGSVDAEERIYRFGDFRLLPARQSLLRGDTPVRIGSRAIDLLRLLVERPGQLLSKAELISSAWPDTFVHENNLKVNIAALRRALGDTASDLPYIATVTGRGYRFVATVRVQQAAPGRTTPTEFPGAAAGMPPPAGIVGRDEDITRIAETLAWRRFLTIVGPAGVGKTTVALAAARHAASHQPDGVCFVDLAAIGDPQLVTVAIASAIGAGGNLKDILAGIVDALRGRRQLLILDNCEHVLRAASVVADHIRAALPDIAVLATSREPFRSRGETVYRLPPLSCPGSGEDIGHDQAMAFTAVQLFVARARAASGFRLTDANAPIVAGICRRLDGIPLAIELAAPRLRGYDAGTLLHLLDQSFDLLSYGPAEAPLRQQTLLATLDWSYRLLSEAEAAVLRFLSVFAGAFMLDDAIGVGRNLARPPEEIASCIEGLVAKSLLSSSFAGGMLQYRLLDATRSYAAERLRGAGEQRCACTAHATHLLMLFERAEAELQWRVHEEWTVAYGRLANDLRRALDWAFGAEGEPVLGVRLTACAIALWDEMSSVGEGSQRVRRALQSPALAEGGLAARMKLMTAHAWSLSYTERFAPGGEALWQESLRLAELAGDQDYQVRSALGLVVLQCFYGQHRETLKSLRRFQAIAGENDSSAVPAGERMRVMTEFFMGDVRGAHEELKRLVRRDDSTVRRSRLARFQFDWCVAIRTSLGVVQWVAGQPHEAAATVQAALDRATEIGHLVSHSTALVLAAIPVALWTGQIDVAERRLACLVANLRQCDIIIWEPAARLFEGMIQQERGDTEGVQRMQTALTDMMATHFLGRMPNFLCMLADAALRHGRLDIARESMATALDMVERNEERWCEPEVLRVRGILQWREGDARGGEASLLRAAKLAAQSGAMMFELRAALALASCWAAEGRTAEAHALLGPVCARFDAAADGRDVAQARQLLDRLGRSDRRNLHVGRTASGTRLRRSDA</sequence>
<dbReference type="Gene3D" id="1.25.40.10">
    <property type="entry name" value="Tetratricopeptide repeat domain"/>
    <property type="match status" value="1"/>
</dbReference>
<dbReference type="Gene3D" id="3.40.50.300">
    <property type="entry name" value="P-loop containing nucleotide triphosphate hydrolases"/>
    <property type="match status" value="1"/>
</dbReference>
<dbReference type="SMART" id="SM00382">
    <property type="entry name" value="AAA"/>
    <property type="match status" value="1"/>
</dbReference>
<proteinExistence type="predicted"/>
<dbReference type="Proteomes" id="UP000765160">
    <property type="component" value="Unassembled WGS sequence"/>
</dbReference>
<dbReference type="CDD" id="cd00383">
    <property type="entry name" value="trans_reg_C"/>
    <property type="match status" value="1"/>
</dbReference>
<dbReference type="SUPFAM" id="SSF48452">
    <property type="entry name" value="TPR-like"/>
    <property type="match status" value="1"/>
</dbReference>
<dbReference type="PROSITE" id="PS51755">
    <property type="entry name" value="OMPR_PHOB"/>
    <property type="match status" value="1"/>
</dbReference>
<dbReference type="InterPro" id="IPR036388">
    <property type="entry name" value="WH-like_DNA-bd_sf"/>
</dbReference>
<dbReference type="InterPro" id="IPR016032">
    <property type="entry name" value="Sig_transdc_resp-reg_C-effctor"/>
</dbReference>
<evidence type="ECO:0000256" key="2">
    <source>
        <dbReference type="PROSITE-ProRule" id="PRU01091"/>
    </source>
</evidence>
<feature type="DNA-binding region" description="OmpR/PhoB-type" evidence="2">
    <location>
        <begin position="10"/>
        <end position="108"/>
    </location>
</feature>
<dbReference type="RefSeq" id="WP_168055136.1">
    <property type="nucleotide sequence ID" value="NZ_JAATJR010000011.1"/>
</dbReference>
<comment type="caution">
    <text evidence="4">The sequence shown here is derived from an EMBL/GenBank/DDBJ whole genome shotgun (WGS) entry which is preliminary data.</text>
</comment>
<dbReference type="Pfam" id="PF13401">
    <property type="entry name" value="AAA_22"/>
    <property type="match status" value="1"/>
</dbReference>
<dbReference type="Pfam" id="PF25872">
    <property type="entry name" value="HTH_77"/>
    <property type="match status" value="1"/>
</dbReference>
<dbReference type="PANTHER" id="PTHR47691">
    <property type="entry name" value="REGULATOR-RELATED"/>
    <property type="match status" value="1"/>
</dbReference>
<accession>A0ABX1F876</accession>
<organism evidence="4 5">
    <name type="scientific">Falsiroseomonas frigidaquae</name>
    <dbReference type="NCBI Taxonomy" id="487318"/>
    <lineage>
        <taxon>Bacteria</taxon>
        <taxon>Pseudomonadati</taxon>
        <taxon>Pseudomonadota</taxon>
        <taxon>Alphaproteobacteria</taxon>
        <taxon>Acetobacterales</taxon>
        <taxon>Roseomonadaceae</taxon>
        <taxon>Falsiroseomonas</taxon>
    </lineage>
</organism>
<dbReference type="Gene3D" id="1.10.10.10">
    <property type="entry name" value="Winged helix-like DNA-binding domain superfamily/Winged helix DNA-binding domain"/>
    <property type="match status" value="1"/>
</dbReference>
<keyword evidence="5" id="KW-1185">Reference proteome</keyword>
<dbReference type="InterPro" id="IPR011990">
    <property type="entry name" value="TPR-like_helical_dom_sf"/>
</dbReference>
<dbReference type="InterPro" id="IPR003593">
    <property type="entry name" value="AAA+_ATPase"/>
</dbReference>
<evidence type="ECO:0000256" key="1">
    <source>
        <dbReference type="ARBA" id="ARBA00023125"/>
    </source>
</evidence>
<dbReference type="SMART" id="SM00862">
    <property type="entry name" value="Trans_reg_C"/>
    <property type="match status" value="1"/>
</dbReference>
<dbReference type="InterPro" id="IPR058852">
    <property type="entry name" value="HTH_77"/>
</dbReference>
<dbReference type="SUPFAM" id="SSF46894">
    <property type="entry name" value="C-terminal effector domain of the bipartite response regulators"/>
    <property type="match status" value="1"/>
</dbReference>
<dbReference type="SUPFAM" id="SSF52540">
    <property type="entry name" value="P-loop containing nucleoside triphosphate hydrolases"/>
    <property type="match status" value="1"/>
</dbReference>
<protein>
    <submittedName>
        <fullName evidence="4">AAA family ATPase</fullName>
    </submittedName>
</protein>
<reference evidence="4 5" key="1">
    <citation type="submission" date="2020-03" db="EMBL/GenBank/DDBJ databases">
        <title>Roseomonas selenitidurans sp. nov. isolated from soil.</title>
        <authorList>
            <person name="Liu H."/>
        </authorList>
    </citation>
    <scope>NUCLEOTIDE SEQUENCE [LARGE SCALE GENOMIC DNA]</scope>
    <source>
        <strain evidence="4 5">JCM 15073</strain>
    </source>
</reference>
<dbReference type="InterPro" id="IPR027417">
    <property type="entry name" value="P-loop_NTPase"/>
</dbReference>
<dbReference type="EMBL" id="JAAVTX010000011">
    <property type="protein sequence ID" value="NKE48588.1"/>
    <property type="molecule type" value="Genomic_DNA"/>
</dbReference>
<keyword evidence="1 2" id="KW-0238">DNA-binding</keyword>
<dbReference type="PANTHER" id="PTHR47691:SF3">
    <property type="entry name" value="HTH-TYPE TRANSCRIPTIONAL REGULATOR RV0890C-RELATED"/>
    <property type="match status" value="1"/>
</dbReference>
<gene>
    <name evidence="4" type="ORF">HB662_27720</name>
</gene>
<evidence type="ECO:0000313" key="4">
    <source>
        <dbReference type="EMBL" id="NKE48588.1"/>
    </source>
</evidence>
<evidence type="ECO:0000313" key="5">
    <source>
        <dbReference type="Proteomes" id="UP000765160"/>
    </source>
</evidence>
<dbReference type="InterPro" id="IPR049945">
    <property type="entry name" value="AAA_22"/>
</dbReference>
<dbReference type="Pfam" id="PF00486">
    <property type="entry name" value="Trans_reg_C"/>
    <property type="match status" value="1"/>
</dbReference>